<evidence type="ECO:0000256" key="2">
    <source>
        <dbReference type="ARBA" id="ARBA00022741"/>
    </source>
</evidence>
<protein>
    <submittedName>
        <fullName evidence="6">Chaperone protein DnaK</fullName>
    </submittedName>
</protein>
<keyword evidence="4" id="KW-0143">Chaperone</keyword>
<feature type="coiled-coil region" evidence="5">
    <location>
        <begin position="483"/>
        <end position="546"/>
    </location>
</feature>
<dbReference type="PRINTS" id="PR00301">
    <property type="entry name" value="HEATSHOCK70"/>
</dbReference>
<dbReference type="Pfam" id="PF00012">
    <property type="entry name" value="HSP70"/>
    <property type="match status" value="2"/>
</dbReference>
<dbReference type="InterPro" id="IPR043129">
    <property type="entry name" value="ATPase_NBD"/>
</dbReference>
<keyword evidence="5" id="KW-0175">Coiled coil</keyword>
<reference evidence="6" key="1">
    <citation type="submission" date="2018-06" db="EMBL/GenBank/DDBJ databases">
        <authorList>
            <person name="Zhirakovskaya E."/>
        </authorList>
    </citation>
    <scope>NUCLEOTIDE SEQUENCE</scope>
</reference>
<evidence type="ECO:0000256" key="3">
    <source>
        <dbReference type="ARBA" id="ARBA00022840"/>
    </source>
</evidence>
<evidence type="ECO:0000256" key="1">
    <source>
        <dbReference type="ARBA" id="ARBA00007381"/>
    </source>
</evidence>
<dbReference type="FunFam" id="3.90.640.10:FF:000003">
    <property type="entry name" value="Molecular chaperone DnaK"/>
    <property type="match status" value="1"/>
</dbReference>
<dbReference type="InterPro" id="IPR013126">
    <property type="entry name" value="Hsp_70_fam"/>
</dbReference>
<dbReference type="SUPFAM" id="SSF53067">
    <property type="entry name" value="Actin-like ATPase domain"/>
    <property type="match status" value="2"/>
</dbReference>
<keyword evidence="2" id="KW-0547">Nucleotide-binding</keyword>
<dbReference type="GO" id="GO:0140662">
    <property type="term" value="F:ATP-dependent protein folding chaperone"/>
    <property type="evidence" value="ECO:0007669"/>
    <property type="project" value="InterPro"/>
</dbReference>
<dbReference type="Gene3D" id="3.90.640.10">
    <property type="entry name" value="Actin, Chain A, domain 4"/>
    <property type="match status" value="1"/>
</dbReference>
<dbReference type="InterPro" id="IPR018181">
    <property type="entry name" value="Heat_shock_70_CS"/>
</dbReference>
<dbReference type="PROSITE" id="PS00329">
    <property type="entry name" value="HSP70_2"/>
    <property type="match status" value="1"/>
</dbReference>
<sequence length="589" mass="64117">MSTTETVIGIDLGTTNSEVAVVCDGQVTVLEIDNGSRLLPSVVGIGDDGTLLVGEAALNQYGLHPERTIKSIKRRMGSDFSAQLGEHSYSPQEVSAIILKRLKAVAETHLGQPVQKAVITVPAYFSDVQRQATREAGEIAGLEVARIINEPTAAALAYESNHSGHKQIMVYDLGGGTFDVSVVRLEEGVVEVLASHGDNHLGGDDFDQKIVEHIQTHLEARYGLPADELSNQAKARLQRAAEAAKITLSDNPFAMLEEEYLQKWNDEVIHLSLELNRTSYEAMIQGFIDKTLEAAHIALEGAKLSVSDLDEVLLVGGATRTPLVSDRLEQDLGLRPRSEVNPDLCVATGAAIQGAVTSGQQVSSLLLDITPYTFGTNALADFNGELYPYTFIPIIHKNSTLPVTKSDVFFTCRDNQESVEVMVFQGEDRDALNNTEIGCFHLKGLSKVPQGNEIITTFELDINGILQVKAREKSSGLEINITIENAMSQLEEQQLSNAQTRIKRLFEGDFETEAEPGLDSGSDVAQQREQTQVQALIEKAERLMESAGGEDREDLIDRVEQLNDALAQGGSALQQATEALSDLIFYLES</sequence>
<dbReference type="InterPro" id="IPR029047">
    <property type="entry name" value="HSP70_peptide-bd_sf"/>
</dbReference>
<proteinExistence type="inferred from homology"/>
<name>A0A3B0ZL97_9ZZZZ</name>
<dbReference type="FunFam" id="3.30.420.40:FF:000071">
    <property type="entry name" value="Molecular chaperone DnaK"/>
    <property type="match status" value="1"/>
</dbReference>
<dbReference type="PANTHER" id="PTHR19375">
    <property type="entry name" value="HEAT SHOCK PROTEIN 70KDA"/>
    <property type="match status" value="1"/>
</dbReference>
<keyword evidence="3" id="KW-0067">ATP-binding</keyword>
<dbReference type="EMBL" id="UOFQ01000161">
    <property type="protein sequence ID" value="VAW89900.1"/>
    <property type="molecule type" value="Genomic_DNA"/>
</dbReference>
<dbReference type="AlphaFoldDB" id="A0A3B0ZL97"/>
<dbReference type="PROSITE" id="PS00297">
    <property type="entry name" value="HSP70_1"/>
    <property type="match status" value="1"/>
</dbReference>
<dbReference type="Gene3D" id="2.60.34.10">
    <property type="entry name" value="Substrate Binding Domain Of DNAk, Chain A, domain 1"/>
    <property type="match status" value="1"/>
</dbReference>
<evidence type="ECO:0000256" key="4">
    <source>
        <dbReference type="ARBA" id="ARBA00023186"/>
    </source>
</evidence>
<evidence type="ECO:0000313" key="6">
    <source>
        <dbReference type="EMBL" id="VAW89900.1"/>
    </source>
</evidence>
<comment type="similarity">
    <text evidence="1">Belongs to the heat shock protein 70 family.</text>
</comment>
<dbReference type="Gene3D" id="3.30.420.40">
    <property type="match status" value="2"/>
</dbReference>
<gene>
    <name evidence="6" type="ORF">MNBD_GAMMA17-832</name>
</gene>
<organism evidence="6">
    <name type="scientific">hydrothermal vent metagenome</name>
    <dbReference type="NCBI Taxonomy" id="652676"/>
    <lineage>
        <taxon>unclassified sequences</taxon>
        <taxon>metagenomes</taxon>
        <taxon>ecological metagenomes</taxon>
    </lineage>
</organism>
<evidence type="ECO:0000256" key="5">
    <source>
        <dbReference type="SAM" id="Coils"/>
    </source>
</evidence>
<accession>A0A3B0ZL97</accession>
<dbReference type="GO" id="GO:0005524">
    <property type="term" value="F:ATP binding"/>
    <property type="evidence" value="ECO:0007669"/>
    <property type="project" value="UniProtKB-KW"/>
</dbReference>
<dbReference type="SUPFAM" id="SSF100920">
    <property type="entry name" value="Heat shock protein 70kD (HSP70), peptide-binding domain"/>
    <property type="match status" value="1"/>
</dbReference>